<dbReference type="RefSeq" id="WP_381445972.1">
    <property type="nucleotide sequence ID" value="NZ_JBHSNP010000027.1"/>
</dbReference>
<dbReference type="InterPro" id="IPR021354">
    <property type="entry name" value="DUF2975"/>
</dbReference>
<gene>
    <name evidence="2" type="ORF">ACFPTP_13960</name>
</gene>
<keyword evidence="1" id="KW-0472">Membrane</keyword>
<feature type="transmembrane region" description="Helical" evidence="1">
    <location>
        <begin position="96"/>
        <end position="115"/>
    </location>
</feature>
<dbReference type="EMBL" id="JBHSNP010000027">
    <property type="protein sequence ID" value="MFC5604331.1"/>
    <property type="molecule type" value="Genomic_DNA"/>
</dbReference>
<keyword evidence="3" id="KW-1185">Reference proteome</keyword>
<reference evidence="3" key="1">
    <citation type="journal article" date="2019" name="Int. J. Syst. Evol. Microbiol.">
        <title>The Global Catalogue of Microorganisms (GCM) 10K type strain sequencing project: providing services to taxonomists for standard genome sequencing and annotation.</title>
        <authorList>
            <consortium name="The Broad Institute Genomics Platform"/>
            <consortium name="The Broad Institute Genome Sequencing Center for Infectious Disease"/>
            <person name="Wu L."/>
            <person name="Ma J."/>
        </authorList>
    </citation>
    <scope>NUCLEOTIDE SEQUENCE [LARGE SCALE GENOMIC DNA]</scope>
    <source>
        <strain evidence="3">KACC 11299</strain>
    </source>
</reference>
<protein>
    <submittedName>
        <fullName evidence="2">DUF2975 domain-containing protein</fullName>
    </submittedName>
</protein>
<organism evidence="2 3">
    <name type="scientific">Sporosarcina koreensis</name>
    <dbReference type="NCBI Taxonomy" id="334735"/>
    <lineage>
        <taxon>Bacteria</taxon>
        <taxon>Bacillati</taxon>
        <taxon>Bacillota</taxon>
        <taxon>Bacilli</taxon>
        <taxon>Bacillales</taxon>
        <taxon>Caryophanaceae</taxon>
        <taxon>Sporosarcina</taxon>
    </lineage>
</organism>
<proteinExistence type="predicted"/>
<comment type="caution">
    <text evidence="2">The sequence shown here is derived from an EMBL/GenBank/DDBJ whole genome shotgun (WGS) entry which is preliminary data.</text>
</comment>
<keyword evidence="1" id="KW-1133">Transmembrane helix</keyword>
<evidence type="ECO:0000256" key="1">
    <source>
        <dbReference type="SAM" id="Phobius"/>
    </source>
</evidence>
<feature type="transmembrane region" description="Helical" evidence="1">
    <location>
        <begin position="9"/>
        <end position="31"/>
    </location>
</feature>
<accession>A0ABW0TZ66</accession>
<sequence>MKRKQGSILFLKLVVLLIGIPVLALCIFWLPGAASRDAIVHPETAYLQYPFLLYAYALCIPFFIALYQAFKLLTFIHNGEAFSRMSVRTLKIIKHCAISISILMAVGIIACIALFQGKEDITGVIMLGLLTIFASSVIATIAFVLQKLFLETTDLLPSKDHLLNCPEDGII</sequence>
<name>A0ABW0TZ66_9BACL</name>
<keyword evidence="1" id="KW-0812">Transmembrane</keyword>
<feature type="transmembrane region" description="Helical" evidence="1">
    <location>
        <begin position="51"/>
        <end position="76"/>
    </location>
</feature>
<dbReference type="Proteomes" id="UP001596071">
    <property type="component" value="Unassembled WGS sequence"/>
</dbReference>
<dbReference type="Pfam" id="PF11188">
    <property type="entry name" value="DUF2975"/>
    <property type="match status" value="1"/>
</dbReference>
<evidence type="ECO:0000313" key="3">
    <source>
        <dbReference type="Proteomes" id="UP001596071"/>
    </source>
</evidence>
<evidence type="ECO:0000313" key="2">
    <source>
        <dbReference type="EMBL" id="MFC5604331.1"/>
    </source>
</evidence>
<feature type="transmembrane region" description="Helical" evidence="1">
    <location>
        <begin position="121"/>
        <end position="145"/>
    </location>
</feature>